<dbReference type="PANTHER" id="PTHR43498:SF1">
    <property type="entry name" value="COB--COM HETERODISULFIDE REDUCTASE IRON-SULFUR SUBUNIT A"/>
    <property type="match status" value="1"/>
</dbReference>
<evidence type="ECO:0000256" key="2">
    <source>
        <dbReference type="ARBA" id="ARBA00022723"/>
    </source>
</evidence>
<sequence length="970" mass="107063">MMNKRIFERIYDVVVVGSGMAGFSAATRLHHQGYAVLLIGPRGDLVWEAGRCFCADAGESERAQWRDLHQAVSDRGGVQHGWMDGAITEVVATNQLVEMKMPVLYYAHPVAVEREQASADGPVIGLIVATKAGLRRVVGRRWIDATEDGFMLQRLSRASQRREAKVGRTWMYFQSEQWQNTPLKPTAWPTERYLATEMPLPSDRWEHLREQLVGLDDSARQAVMSHCSVEPLPIYDSVQTRDETLASLNVACASASYSGDPMDTLASRFDLGGRAADAVLSLPEADASSDAIRRPISEIEPEAVIDADVAVVGAGTGGTIAAITAASRGVKTVCLEPHAFAGGIGAGGGIHYYYYGVPGGFQQQLDERVRDFMAAVGKPLYSGAFHPEAKKVVLNQMLREAEVDLRCGSLVYGVECKAGRVVSLLMATTAGPVKVRCKAVVDGTGDGDVAAMAGADFTLGRAVDGQLHAYSQSSGKLREQQRHGVVMQLVNFDAGWCDPTDPEDLTRARVQGIQQYLLDRYDNLERPTYIAPAIGLRQGRQIKTDYILQLDDLIQRRSFEDRIGYTGCHYDNHAVDFEFESDEALFWIWLCRNWRTPMACEISYRMLLPRGLDNVWLASRCVGVSQDAHHAMRMQRDMQRIGEASGYAAALSSQHGLASRAVPLDQLQRQLEASGALTPPEGKEPPIFGKVLDFDSLDDVAVNRQLELALDEMDRGVPGKSMWWLYRNESKIGEQVRQRLDHDDPKVSWIAAGICALWRENRAEPRLIEAIRQREYGYDGSWKSAHAHGLEGFEPLKNLRLVPNWLAAICMLRHCGSSRCVDALRDLAEVPGHALVTRTSLALAIEALASRGEIDAATAQPIFDALRRGPITAERGIPARYNGALAESALRGQSFDTPLPSNPGTDIIWNSTQDYRWQLEFAVARARTALGLEPHAEALALLEDERTPVRHAMRRLVSRSGIDPAMADQR</sequence>
<dbReference type="InterPro" id="IPR036188">
    <property type="entry name" value="FAD/NAD-bd_sf"/>
</dbReference>
<protein>
    <submittedName>
        <fullName evidence="6">FAD-dependent oxidoreductase</fullName>
    </submittedName>
</protein>
<dbReference type="PRINTS" id="PR00411">
    <property type="entry name" value="PNDRDTASEI"/>
</dbReference>
<keyword evidence="5" id="KW-0411">Iron-sulfur</keyword>
<evidence type="ECO:0000313" key="6">
    <source>
        <dbReference type="EMBL" id="MFA9476689.1"/>
    </source>
</evidence>
<proteinExistence type="predicted"/>
<dbReference type="Gene3D" id="3.50.50.60">
    <property type="entry name" value="FAD/NAD(P)-binding domain"/>
    <property type="match status" value="2"/>
</dbReference>
<evidence type="ECO:0000256" key="3">
    <source>
        <dbReference type="ARBA" id="ARBA00023002"/>
    </source>
</evidence>
<keyword evidence="2" id="KW-0479">Metal-binding</keyword>
<accession>A0ABV4TZC1</accession>
<keyword evidence="7" id="KW-1185">Reference proteome</keyword>
<dbReference type="RefSeq" id="WP_425343618.1">
    <property type="nucleotide sequence ID" value="NZ_JBGUBD010000001.1"/>
</dbReference>
<evidence type="ECO:0000313" key="7">
    <source>
        <dbReference type="Proteomes" id="UP001575105"/>
    </source>
</evidence>
<dbReference type="Proteomes" id="UP001575105">
    <property type="component" value="Unassembled WGS sequence"/>
</dbReference>
<evidence type="ECO:0000256" key="4">
    <source>
        <dbReference type="ARBA" id="ARBA00023004"/>
    </source>
</evidence>
<comment type="caution">
    <text evidence="6">The sequence shown here is derived from an EMBL/GenBank/DDBJ whole genome shotgun (WGS) entry which is preliminary data.</text>
</comment>
<dbReference type="EMBL" id="JBGUBD010000001">
    <property type="protein sequence ID" value="MFA9476689.1"/>
    <property type="molecule type" value="Genomic_DNA"/>
</dbReference>
<evidence type="ECO:0000256" key="1">
    <source>
        <dbReference type="ARBA" id="ARBA00022485"/>
    </source>
</evidence>
<keyword evidence="1" id="KW-0004">4Fe-4S</keyword>
<dbReference type="PANTHER" id="PTHR43498">
    <property type="entry name" value="FERREDOXIN:COB-COM HETERODISULFIDE REDUCTASE SUBUNIT A"/>
    <property type="match status" value="1"/>
</dbReference>
<keyword evidence="3" id="KW-0560">Oxidoreductase</keyword>
<keyword evidence="4" id="KW-0408">Iron</keyword>
<dbReference type="InterPro" id="IPR039650">
    <property type="entry name" value="HdrA-like"/>
</dbReference>
<dbReference type="SUPFAM" id="SSF51905">
    <property type="entry name" value="FAD/NAD(P)-binding domain"/>
    <property type="match status" value="2"/>
</dbReference>
<gene>
    <name evidence="6" type="ORF">ACERK3_00135</name>
</gene>
<dbReference type="Pfam" id="PF12831">
    <property type="entry name" value="FAD_oxidored"/>
    <property type="match status" value="3"/>
</dbReference>
<evidence type="ECO:0000256" key="5">
    <source>
        <dbReference type="ARBA" id="ARBA00023014"/>
    </source>
</evidence>
<name>A0ABV4TZC1_9BACT</name>
<organism evidence="6 7">
    <name type="scientific">Natronomicrosphaera hydrolytica</name>
    <dbReference type="NCBI Taxonomy" id="3242702"/>
    <lineage>
        <taxon>Bacteria</taxon>
        <taxon>Pseudomonadati</taxon>
        <taxon>Planctomycetota</taxon>
        <taxon>Phycisphaerae</taxon>
        <taxon>Phycisphaerales</taxon>
        <taxon>Phycisphaeraceae</taxon>
        <taxon>Natronomicrosphaera</taxon>
    </lineage>
</organism>
<reference evidence="6 7" key="1">
    <citation type="submission" date="2024-08" db="EMBL/GenBank/DDBJ databases">
        <title>Whole-genome sequencing of halo(alkali)philic microorganisms from hypersaline lakes.</title>
        <authorList>
            <person name="Sorokin D.Y."/>
            <person name="Merkel A.Y."/>
            <person name="Messina E."/>
            <person name="Yakimov M."/>
        </authorList>
    </citation>
    <scope>NUCLEOTIDE SEQUENCE [LARGE SCALE GENOMIC DNA]</scope>
    <source>
        <strain evidence="6 7">AB-hyl4</strain>
    </source>
</reference>